<reference evidence="2 3" key="1">
    <citation type="journal article" date="2020" name="Biotechnol. Biofuels">
        <title>New insights from the biogas microbiome by comprehensive genome-resolved metagenomics of nearly 1600 species originating from multiple anaerobic digesters.</title>
        <authorList>
            <person name="Campanaro S."/>
            <person name="Treu L."/>
            <person name="Rodriguez-R L.M."/>
            <person name="Kovalovszki A."/>
            <person name="Ziels R.M."/>
            <person name="Maus I."/>
            <person name="Zhu X."/>
            <person name="Kougias P.G."/>
            <person name="Basile A."/>
            <person name="Luo G."/>
            <person name="Schluter A."/>
            <person name="Konstantinidis K.T."/>
            <person name="Angelidaki I."/>
        </authorList>
    </citation>
    <scope>NUCLEOTIDE SEQUENCE [LARGE SCALE GENOMIC DNA]</scope>
    <source>
        <strain evidence="2">AS27yjCOA_202</strain>
    </source>
</reference>
<gene>
    <name evidence="2" type="ORF">GYA37_02655</name>
</gene>
<evidence type="ECO:0000313" key="3">
    <source>
        <dbReference type="Proteomes" id="UP000590542"/>
    </source>
</evidence>
<dbReference type="AlphaFoldDB" id="A0A7X9E7I1"/>
<sequence length="303" mass="33899">MSQYGAKGRAEDEKSYKDIIKFYYGESVKEKDDFPEKICVEGYGNMSFQKYLYGIAEMPSSWDEDALKAQAVAARSYAYKRTKGGGCICTTQSCQVFSKSKSDNPPGSWKKAVDNTENEIIGGDTGKSGYGWYSSTTGGYLNQAGWDLDGKWPGQAYEKKAGSPWFYKAWYTKSYSDSSTCGHSHPWLTEEEMADIINSWVVYTKGSSSEKSHITPRTESCWGGDPYSLDEMASKADKYGDKYTNVSKVWVDISNSGYTSKVHFQTNNGEVSIDGATFKTVFNLRAPGYVAIRSRLYDLELRD</sequence>
<protein>
    <recommendedName>
        <fullName evidence="1">Sporulation stage II protein D amidase enhancer LytB N-terminal domain-containing protein</fullName>
    </recommendedName>
</protein>
<comment type="caution">
    <text evidence="2">The sequence shown here is derived from an EMBL/GenBank/DDBJ whole genome shotgun (WGS) entry which is preliminary data.</text>
</comment>
<accession>A0A7X9E7I1</accession>
<evidence type="ECO:0000259" key="1">
    <source>
        <dbReference type="Pfam" id="PF08486"/>
    </source>
</evidence>
<proteinExistence type="predicted"/>
<evidence type="ECO:0000313" key="2">
    <source>
        <dbReference type="EMBL" id="NMB91722.1"/>
    </source>
</evidence>
<name>A0A7X9E7I1_UNCKA</name>
<dbReference type="Proteomes" id="UP000590542">
    <property type="component" value="Unassembled WGS sequence"/>
</dbReference>
<dbReference type="InterPro" id="IPR013693">
    <property type="entry name" value="SpoIID/LytB_N"/>
</dbReference>
<dbReference type="EMBL" id="JAAZNV010000009">
    <property type="protein sequence ID" value="NMB91722.1"/>
    <property type="molecule type" value="Genomic_DNA"/>
</dbReference>
<feature type="domain" description="Sporulation stage II protein D amidase enhancer LytB N-terminal" evidence="1">
    <location>
        <begin position="45"/>
        <end position="121"/>
    </location>
</feature>
<organism evidence="2 3">
    <name type="scientific">candidate division WWE3 bacterium</name>
    <dbReference type="NCBI Taxonomy" id="2053526"/>
    <lineage>
        <taxon>Bacteria</taxon>
        <taxon>Katanobacteria</taxon>
    </lineage>
</organism>
<dbReference type="Pfam" id="PF08486">
    <property type="entry name" value="SpoIID"/>
    <property type="match status" value="1"/>
</dbReference>